<organism evidence="2 3">
    <name type="scientific">Tigriopus californicus</name>
    <name type="common">Marine copepod</name>
    <dbReference type="NCBI Taxonomy" id="6832"/>
    <lineage>
        <taxon>Eukaryota</taxon>
        <taxon>Metazoa</taxon>
        <taxon>Ecdysozoa</taxon>
        <taxon>Arthropoda</taxon>
        <taxon>Crustacea</taxon>
        <taxon>Multicrustacea</taxon>
        <taxon>Hexanauplia</taxon>
        <taxon>Copepoda</taxon>
        <taxon>Harpacticoida</taxon>
        <taxon>Harpacticidae</taxon>
        <taxon>Tigriopus</taxon>
    </lineage>
</organism>
<sequence>MEMVAWIVLMIAQSIISDPSIVTDLSLKEPVVAVEVDCEVCQEKCQQLWREENPQQYCKQSCSFCPLCALVDDPDLCQYCKDGITGCDKICFHGIEVCDQCKEQC</sequence>
<keyword evidence="1" id="KW-0732">Signal</keyword>
<dbReference type="EMBL" id="VCGU01000002">
    <property type="protein sequence ID" value="TRY79916.1"/>
    <property type="molecule type" value="Genomic_DNA"/>
</dbReference>
<protein>
    <recommendedName>
        <fullName evidence="4">TNFR-Cys domain-containing protein</fullName>
    </recommendedName>
</protein>
<keyword evidence="3" id="KW-1185">Reference proteome</keyword>
<dbReference type="Proteomes" id="UP000318571">
    <property type="component" value="Chromosome 6"/>
</dbReference>
<evidence type="ECO:0000256" key="1">
    <source>
        <dbReference type="SAM" id="SignalP"/>
    </source>
</evidence>
<evidence type="ECO:0000313" key="3">
    <source>
        <dbReference type="Proteomes" id="UP000318571"/>
    </source>
</evidence>
<gene>
    <name evidence="2" type="ORF">TCAL_16070</name>
</gene>
<evidence type="ECO:0000313" key="2">
    <source>
        <dbReference type="EMBL" id="TRY79916.1"/>
    </source>
</evidence>
<comment type="caution">
    <text evidence="2">The sequence shown here is derived from an EMBL/GenBank/DDBJ whole genome shotgun (WGS) entry which is preliminary data.</text>
</comment>
<name>A0A553PQH4_TIGCA</name>
<accession>A0A553PQH4</accession>
<feature type="signal peptide" evidence="1">
    <location>
        <begin position="1"/>
        <end position="17"/>
    </location>
</feature>
<dbReference type="AlphaFoldDB" id="A0A553PQH4"/>
<feature type="chain" id="PRO_5021698300" description="TNFR-Cys domain-containing protein" evidence="1">
    <location>
        <begin position="18"/>
        <end position="105"/>
    </location>
</feature>
<evidence type="ECO:0008006" key="4">
    <source>
        <dbReference type="Google" id="ProtNLM"/>
    </source>
</evidence>
<reference evidence="2 3" key="1">
    <citation type="journal article" date="2018" name="Nat. Ecol. Evol.">
        <title>Genomic signatures of mitonuclear coevolution across populations of Tigriopus californicus.</title>
        <authorList>
            <person name="Barreto F.S."/>
            <person name="Watson E.T."/>
            <person name="Lima T.G."/>
            <person name="Willett C.S."/>
            <person name="Edmands S."/>
            <person name="Li W."/>
            <person name="Burton R.S."/>
        </authorList>
    </citation>
    <scope>NUCLEOTIDE SEQUENCE [LARGE SCALE GENOMIC DNA]</scope>
    <source>
        <strain evidence="2 3">San Diego</strain>
    </source>
</reference>
<proteinExistence type="predicted"/>